<reference evidence="2 3" key="1">
    <citation type="submission" date="2020-08" db="EMBL/GenBank/DDBJ databases">
        <authorList>
            <person name="Liu C."/>
            <person name="Sun Q."/>
        </authorList>
    </citation>
    <scope>NUCLEOTIDE SEQUENCE [LARGE SCALE GENOMIC DNA]</scope>
    <source>
        <strain evidence="2 3">NSJ-61</strain>
    </source>
</reference>
<dbReference type="SUPFAM" id="SSF81606">
    <property type="entry name" value="PP2C-like"/>
    <property type="match status" value="1"/>
</dbReference>
<accession>A0A7G9GJN3</accession>
<keyword evidence="3" id="KW-1185">Reference proteome</keyword>
<proteinExistence type="predicted"/>
<dbReference type="CDD" id="cd00143">
    <property type="entry name" value="PP2Cc"/>
    <property type="match status" value="1"/>
</dbReference>
<evidence type="ECO:0000259" key="1">
    <source>
        <dbReference type="PROSITE" id="PS51746"/>
    </source>
</evidence>
<dbReference type="AlphaFoldDB" id="A0A7G9GJN3"/>
<gene>
    <name evidence="2" type="ORF">H9Q80_12130</name>
</gene>
<dbReference type="InterPro" id="IPR036457">
    <property type="entry name" value="PPM-type-like_dom_sf"/>
</dbReference>
<dbReference type="Pfam" id="PF13672">
    <property type="entry name" value="PP2C_2"/>
    <property type="match status" value="1"/>
</dbReference>
<dbReference type="InterPro" id="IPR001932">
    <property type="entry name" value="PPM-type_phosphatase-like_dom"/>
</dbReference>
<name>A0A7G9GJN3_9FIRM</name>
<evidence type="ECO:0000313" key="3">
    <source>
        <dbReference type="Proteomes" id="UP000515856"/>
    </source>
</evidence>
<dbReference type="Proteomes" id="UP000515856">
    <property type="component" value="Chromosome"/>
</dbReference>
<dbReference type="SMART" id="SM00332">
    <property type="entry name" value="PP2Cc"/>
    <property type="match status" value="1"/>
</dbReference>
<dbReference type="NCBIfam" id="NF033484">
    <property type="entry name" value="Stp1_PP2C_phos"/>
    <property type="match status" value="1"/>
</dbReference>
<sequence length="249" mass="27816">MMMKYYGASHQGLRRKNNQDSLCIMENAHHALLAVVCDGIGGGNAGDVASKMAVDHMKEAFLSCKELKNDQDVKRWLEKVIQEANDMVFTQSTRDEKLKGMGTTIVGVLTQEDNTYIFNAGDSRTYGLYQDDFLCLTEDHSYVADLLKRGEVSEEEAAKHPNRNVLINALGIWNSMRIDINKIKNDWCALLVCSDGLHGYVPEHNIQYVLQSNRNVKDKVDALIKLSLDAGGYDNVSVIVIEKEDGGNE</sequence>
<dbReference type="EMBL" id="CP060636">
    <property type="protein sequence ID" value="QNM11015.1"/>
    <property type="molecule type" value="Genomic_DNA"/>
</dbReference>
<evidence type="ECO:0000313" key="2">
    <source>
        <dbReference type="EMBL" id="QNM11015.1"/>
    </source>
</evidence>
<dbReference type="SMART" id="SM00331">
    <property type="entry name" value="PP2C_SIG"/>
    <property type="match status" value="1"/>
</dbReference>
<dbReference type="Gene3D" id="3.60.40.10">
    <property type="entry name" value="PPM-type phosphatase domain"/>
    <property type="match status" value="1"/>
</dbReference>
<dbReference type="PROSITE" id="PS51746">
    <property type="entry name" value="PPM_2"/>
    <property type="match status" value="1"/>
</dbReference>
<protein>
    <submittedName>
        <fullName evidence="2">Stp1/IreP family PP2C-type Ser/Thr phosphatase</fullName>
    </submittedName>
</protein>
<organism evidence="2 3">
    <name type="scientific">[Eubacterium] hominis</name>
    <dbReference type="NCBI Taxonomy" id="2764325"/>
    <lineage>
        <taxon>Bacteria</taxon>
        <taxon>Bacillati</taxon>
        <taxon>Bacillota</taxon>
        <taxon>Erysipelotrichia</taxon>
        <taxon>Erysipelotrichales</taxon>
        <taxon>Erysipelotrichaceae</taxon>
        <taxon>Amedibacillus</taxon>
    </lineage>
</organism>
<feature type="domain" description="PPM-type phosphatase" evidence="1">
    <location>
        <begin position="4"/>
        <end position="243"/>
    </location>
</feature>
<dbReference type="KEGG" id="ehn:H9Q80_12130"/>